<dbReference type="OrthoDB" id="5964849at2"/>
<dbReference type="RefSeq" id="WP_117201860.1">
    <property type="nucleotide sequence ID" value="NZ_JBHTBK010000010.1"/>
</dbReference>
<name>A0A372DPH1_9GAMM</name>
<sequence>MNTHSPRSTPLFAVLGAALLSLAMLAPAWAQEYGVGQQSLRQKRDAARAKAAQEAKATEPVAAQYPQATRQEPEAKATKHTLKALQDAQEKYEAQDYAGVIAKADAIAAGADANAYEQAFAYQLAGSAAAAAGDDAAAAVYFGKALAADGLDNNNHYTVMFNLAVTQYGLGQNAQALQTLDRFLAETKSDKLEAQSLRGGILMALERYADAGELYGRLLAAHPDDRTLRVNAVAAYQQSNQPDKAVALLASALAKGQLTEANEYRALYVSYINADKDAQARAVIEDGIAKGVIKPGPDLARDYMVLGQRAYYADNLPTAIEMYKRAAPMAADGEAALNLAKIQAEAGHAAEARAAAQQALDKGVKDTAAAKRLLGPAGK</sequence>
<accession>A0A372DPH1</accession>
<evidence type="ECO:0000256" key="2">
    <source>
        <dbReference type="SAM" id="SignalP"/>
    </source>
</evidence>
<dbReference type="SUPFAM" id="SSF81901">
    <property type="entry name" value="HCP-like"/>
    <property type="match status" value="1"/>
</dbReference>
<dbReference type="InterPro" id="IPR011990">
    <property type="entry name" value="TPR-like_helical_dom_sf"/>
</dbReference>
<dbReference type="AlphaFoldDB" id="A0A372DPH1"/>
<protein>
    <submittedName>
        <fullName evidence="3">Uncharacterized protein</fullName>
    </submittedName>
</protein>
<organism evidence="3 4">
    <name type="scientific">Cognatiluteimonas weifangensis</name>
    <dbReference type="NCBI Taxonomy" id="2303539"/>
    <lineage>
        <taxon>Bacteria</taxon>
        <taxon>Pseudomonadati</taxon>
        <taxon>Pseudomonadota</taxon>
        <taxon>Gammaproteobacteria</taxon>
        <taxon>Lysobacterales</taxon>
        <taxon>Lysobacteraceae</taxon>
        <taxon>Cognatiluteimonas</taxon>
    </lineage>
</organism>
<dbReference type="Pfam" id="PF14559">
    <property type="entry name" value="TPR_19"/>
    <property type="match status" value="1"/>
</dbReference>
<comment type="caution">
    <text evidence="3">The sequence shown here is derived from an EMBL/GenBank/DDBJ whole genome shotgun (WGS) entry which is preliminary data.</text>
</comment>
<evidence type="ECO:0000313" key="3">
    <source>
        <dbReference type="EMBL" id="RFP61436.1"/>
    </source>
</evidence>
<dbReference type="Proteomes" id="UP000262917">
    <property type="component" value="Unassembled WGS sequence"/>
</dbReference>
<reference evidence="3 4" key="1">
    <citation type="submission" date="2018-08" db="EMBL/GenBank/DDBJ databases">
        <title>Lysobacter weifangensis sp. nov., a new member of the family 'Xanthomonadaceae', isolated from soil in a farmland.</title>
        <authorList>
            <person name="Zhao H."/>
        </authorList>
    </citation>
    <scope>NUCLEOTIDE SEQUENCE [LARGE SCALE GENOMIC DNA]</scope>
    <source>
        <strain evidence="3 4">WF-2</strain>
    </source>
</reference>
<dbReference type="EMBL" id="QVPD01000003">
    <property type="protein sequence ID" value="RFP61436.1"/>
    <property type="molecule type" value="Genomic_DNA"/>
</dbReference>
<keyword evidence="4" id="KW-1185">Reference proteome</keyword>
<feature type="region of interest" description="Disordered" evidence="1">
    <location>
        <begin position="55"/>
        <end position="77"/>
    </location>
</feature>
<keyword evidence="2" id="KW-0732">Signal</keyword>
<dbReference type="SUPFAM" id="SSF48452">
    <property type="entry name" value="TPR-like"/>
    <property type="match status" value="1"/>
</dbReference>
<proteinExistence type="predicted"/>
<dbReference type="Gene3D" id="1.25.40.10">
    <property type="entry name" value="Tetratricopeptide repeat domain"/>
    <property type="match status" value="1"/>
</dbReference>
<gene>
    <name evidence="3" type="ORF">D0Y53_03685</name>
</gene>
<feature type="chain" id="PRO_5016687391" evidence="2">
    <location>
        <begin position="31"/>
        <end position="379"/>
    </location>
</feature>
<evidence type="ECO:0000313" key="4">
    <source>
        <dbReference type="Proteomes" id="UP000262917"/>
    </source>
</evidence>
<evidence type="ECO:0000256" key="1">
    <source>
        <dbReference type="SAM" id="MobiDB-lite"/>
    </source>
</evidence>
<feature type="signal peptide" evidence="2">
    <location>
        <begin position="1"/>
        <end position="30"/>
    </location>
</feature>